<evidence type="ECO:0000256" key="5">
    <source>
        <dbReference type="ARBA" id="ARBA00023098"/>
    </source>
</evidence>
<dbReference type="EMBL" id="DYUZ01000034">
    <property type="protein sequence ID" value="HJG38037.1"/>
    <property type="molecule type" value="Genomic_DNA"/>
</dbReference>
<keyword evidence="4 8" id="KW-0276">Fatty acid metabolism</keyword>
<dbReference type="GO" id="GO:0003989">
    <property type="term" value="F:acetyl-CoA carboxylase activity"/>
    <property type="evidence" value="ECO:0007669"/>
    <property type="project" value="InterPro"/>
</dbReference>
<dbReference type="RefSeq" id="WP_273191167.1">
    <property type="nucleotide sequence ID" value="NZ_DYUZ01000034.1"/>
</dbReference>
<evidence type="ECO:0000256" key="1">
    <source>
        <dbReference type="ARBA" id="ARBA00005194"/>
    </source>
</evidence>
<organism evidence="10 11">
    <name type="scientific">Enorma phocaeensis</name>
    <dbReference type="NCBI Taxonomy" id="1871019"/>
    <lineage>
        <taxon>Bacteria</taxon>
        <taxon>Bacillati</taxon>
        <taxon>Actinomycetota</taxon>
        <taxon>Coriobacteriia</taxon>
        <taxon>Coriobacteriales</taxon>
        <taxon>Coriobacteriaceae</taxon>
        <taxon>Enorma</taxon>
    </lineage>
</organism>
<keyword evidence="6 8" id="KW-0275">Fatty acid biosynthesis</keyword>
<dbReference type="PROSITE" id="PS00188">
    <property type="entry name" value="BIOTIN"/>
    <property type="match status" value="1"/>
</dbReference>
<keyword evidence="10" id="KW-0436">Ligase</keyword>
<dbReference type="InterPro" id="IPR011053">
    <property type="entry name" value="Single_hybrid_motif"/>
</dbReference>
<dbReference type="PANTHER" id="PTHR45266">
    <property type="entry name" value="OXALOACETATE DECARBOXYLASE ALPHA CHAIN"/>
    <property type="match status" value="1"/>
</dbReference>
<feature type="domain" description="Lipoyl-binding" evidence="9">
    <location>
        <begin position="85"/>
        <end position="161"/>
    </location>
</feature>
<dbReference type="InterPro" id="IPR000089">
    <property type="entry name" value="Biotin_lipoyl"/>
</dbReference>
<evidence type="ECO:0000313" key="11">
    <source>
        <dbReference type="Proteomes" id="UP000753256"/>
    </source>
</evidence>
<sequence>MDIDAKKLNDIAALMEAHGLSRVRLSEEDGPVIELERMSTPMVGVAAVPEASVVAAPVVPTPSPALEDAAGTSIADSAPLDMASAVEVNAPMVGVFYVAPSPGAEPFVKKGSRVRRGDTLCVIEAMKLMNEVTAEVDGEIVDVCANDGDLVEYGCCLMKIAADEEA</sequence>
<dbReference type="PANTHER" id="PTHR45266:SF3">
    <property type="entry name" value="OXALOACETATE DECARBOXYLASE ALPHA CHAIN"/>
    <property type="match status" value="1"/>
</dbReference>
<dbReference type="FunFam" id="2.40.50.100:FF:000003">
    <property type="entry name" value="Acetyl-CoA carboxylase biotin carboxyl carrier protein"/>
    <property type="match status" value="1"/>
</dbReference>
<dbReference type="SUPFAM" id="SSF51230">
    <property type="entry name" value="Single hybrid motif"/>
    <property type="match status" value="1"/>
</dbReference>
<dbReference type="Pfam" id="PF00364">
    <property type="entry name" value="Biotin_lipoyl"/>
    <property type="match status" value="1"/>
</dbReference>
<evidence type="ECO:0000259" key="9">
    <source>
        <dbReference type="PROSITE" id="PS50968"/>
    </source>
</evidence>
<protein>
    <recommendedName>
        <fullName evidence="2 8">Biotin carboxyl carrier protein of acetyl-CoA carboxylase</fullName>
    </recommendedName>
</protein>
<dbReference type="Gene3D" id="2.40.50.100">
    <property type="match status" value="1"/>
</dbReference>
<proteinExistence type="predicted"/>
<evidence type="ECO:0000256" key="7">
    <source>
        <dbReference type="ARBA" id="ARBA00023267"/>
    </source>
</evidence>
<keyword evidence="3 8" id="KW-0444">Lipid biosynthesis</keyword>
<dbReference type="AlphaFoldDB" id="A0A921IUE5"/>
<evidence type="ECO:0000256" key="2">
    <source>
        <dbReference type="ARBA" id="ARBA00017562"/>
    </source>
</evidence>
<evidence type="ECO:0000256" key="4">
    <source>
        <dbReference type="ARBA" id="ARBA00022832"/>
    </source>
</evidence>
<dbReference type="GO" id="GO:0006633">
    <property type="term" value="P:fatty acid biosynthetic process"/>
    <property type="evidence" value="ECO:0007669"/>
    <property type="project" value="UniProtKB-KW"/>
</dbReference>
<evidence type="ECO:0000256" key="8">
    <source>
        <dbReference type="RuleBase" id="RU364072"/>
    </source>
</evidence>
<gene>
    <name evidence="10" type="primary">accB</name>
    <name evidence="10" type="ORF">K8V70_09335</name>
</gene>
<comment type="pathway">
    <text evidence="1 8">Lipid metabolism; fatty acid biosynthesis.</text>
</comment>
<dbReference type="PRINTS" id="PR01071">
    <property type="entry name" value="ACOABIOTINCC"/>
</dbReference>
<reference evidence="10" key="2">
    <citation type="submission" date="2021-09" db="EMBL/GenBank/DDBJ databases">
        <authorList>
            <person name="Gilroy R."/>
        </authorList>
    </citation>
    <scope>NUCLEOTIDE SEQUENCE</scope>
    <source>
        <strain evidence="10">ChiHjej13B12-9602</strain>
    </source>
</reference>
<comment type="caution">
    <text evidence="10">The sequence shown here is derived from an EMBL/GenBank/DDBJ whole genome shotgun (WGS) entry which is preliminary data.</text>
</comment>
<dbReference type="InterPro" id="IPR001882">
    <property type="entry name" value="Biotin_BS"/>
</dbReference>
<dbReference type="NCBIfam" id="TIGR00531">
    <property type="entry name" value="BCCP"/>
    <property type="match status" value="1"/>
</dbReference>
<name>A0A921IUE5_9ACTN</name>
<evidence type="ECO:0000256" key="6">
    <source>
        <dbReference type="ARBA" id="ARBA00023160"/>
    </source>
</evidence>
<dbReference type="PROSITE" id="PS50968">
    <property type="entry name" value="BIOTINYL_LIPOYL"/>
    <property type="match status" value="1"/>
</dbReference>
<dbReference type="Proteomes" id="UP000753256">
    <property type="component" value="Unassembled WGS sequence"/>
</dbReference>
<keyword evidence="5 8" id="KW-0443">Lipid metabolism</keyword>
<dbReference type="InterPro" id="IPR050709">
    <property type="entry name" value="Biotin_Carboxyl_Carrier/Decarb"/>
</dbReference>
<evidence type="ECO:0000313" key="10">
    <source>
        <dbReference type="EMBL" id="HJG38037.1"/>
    </source>
</evidence>
<comment type="function">
    <text evidence="8">This protein is a component of the acetyl coenzyme A carboxylase complex; first, biotin carboxylase catalyzes the carboxylation of the carrier protein and then the transcarboxylase transfers the carboxyl group to form malonyl-CoA.</text>
</comment>
<evidence type="ECO:0000256" key="3">
    <source>
        <dbReference type="ARBA" id="ARBA00022516"/>
    </source>
</evidence>
<reference evidence="10" key="1">
    <citation type="journal article" date="2021" name="PeerJ">
        <title>Extensive microbial diversity within the chicken gut microbiome revealed by metagenomics and culture.</title>
        <authorList>
            <person name="Gilroy R."/>
            <person name="Ravi A."/>
            <person name="Getino M."/>
            <person name="Pursley I."/>
            <person name="Horton D.L."/>
            <person name="Alikhan N.F."/>
            <person name="Baker D."/>
            <person name="Gharbi K."/>
            <person name="Hall N."/>
            <person name="Watson M."/>
            <person name="Adriaenssens E.M."/>
            <person name="Foster-Nyarko E."/>
            <person name="Jarju S."/>
            <person name="Secka A."/>
            <person name="Antonio M."/>
            <person name="Oren A."/>
            <person name="Chaudhuri R.R."/>
            <person name="La Ragione R."/>
            <person name="Hildebrand F."/>
            <person name="Pallen M.J."/>
        </authorList>
    </citation>
    <scope>NUCLEOTIDE SEQUENCE</scope>
    <source>
        <strain evidence="10">ChiHjej13B12-9602</strain>
    </source>
</reference>
<dbReference type="GO" id="GO:0009317">
    <property type="term" value="C:acetyl-CoA carboxylase complex"/>
    <property type="evidence" value="ECO:0007669"/>
    <property type="project" value="InterPro"/>
</dbReference>
<keyword evidence="7 8" id="KW-0092">Biotin</keyword>
<dbReference type="InterPro" id="IPR001249">
    <property type="entry name" value="AcCoA_biotinCC"/>
</dbReference>
<dbReference type="CDD" id="cd06850">
    <property type="entry name" value="biotinyl_domain"/>
    <property type="match status" value="1"/>
</dbReference>
<accession>A0A921IUE5</accession>